<proteinExistence type="predicted"/>
<evidence type="ECO:0000313" key="2">
    <source>
        <dbReference type="EMBL" id="KAA8519957.1"/>
    </source>
</evidence>
<keyword evidence="3" id="KW-1185">Reference proteome</keyword>
<dbReference type="AlphaFoldDB" id="A0A5J4ZS26"/>
<protein>
    <submittedName>
        <fullName evidence="2">Uncharacterized protein</fullName>
    </submittedName>
</protein>
<dbReference type="Proteomes" id="UP000325577">
    <property type="component" value="Linkage Group LG6"/>
</dbReference>
<dbReference type="EMBL" id="CM018049">
    <property type="protein sequence ID" value="KAA8519957.1"/>
    <property type="molecule type" value="Genomic_DNA"/>
</dbReference>
<reference evidence="2 3" key="1">
    <citation type="submission" date="2019-09" db="EMBL/GenBank/DDBJ databases">
        <title>A chromosome-level genome assembly of the Chinese tupelo Nyssa sinensis.</title>
        <authorList>
            <person name="Yang X."/>
            <person name="Kang M."/>
            <person name="Yang Y."/>
            <person name="Xiong H."/>
            <person name="Wang M."/>
            <person name="Zhang Z."/>
            <person name="Wang Z."/>
            <person name="Wu H."/>
            <person name="Ma T."/>
            <person name="Liu J."/>
            <person name="Xi Z."/>
        </authorList>
    </citation>
    <scope>NUCLEOTIDE SEQUENCE [LARGE SCALE GENOMIC DNA]</scope>
    <source>
        <strain evidence="2">J267</strain>
        <tissue evidence="2">Leaf</tissue>
    </source>
</reference>
<gene>
    <name evidence="2" type="ORF">F0562_014133</name>
</gene>
<name>A0A5J4ZS26_9ASTE</name>
<evidence type="ECO:0000256" key="1">
    <source>
        <dbReference type="SAM" id="MobiDB-lite"/>
    </source>
</evidence>
<sequence>MGFDTSDGFRHREIGDRETPSDYFDGNVGVGFDTNHVTGSRNRAMGSSPATTRMVMMKNGVATLLPLYVTFYG</sequence>
<accession>A0A5J4ZS26</accession>
<feature type="region of interest" description="Disordered" evidence="1">
    <location>
        <begin position="1"/>
        <end position="20"/>
    </location>
</feature>
<organism evidence="2 3">
    <name type="scientific">Nyssa sinensis</name>
    <dbReference type="NCBI Taxonomy" id="561372"/>
    <lineage>
        <taxon>Eukaryota</taxon>
        <taxon>Viridiplantae</taxon>
        <taxon>Streptophyta</taxon>
        <taxon>Embryophyta</taxon>
        <taxon>Tracheophyta</taxon>
        <taxon>Spermatophyta</taxon>
        <taxon>Magnoliopsida</taxon>
        <taxon>eudicotyledons</taxon>
        <taxon>Gunneridae</taxon>
        <taxon>Pentapetalae</taxon>
        <taxon>asterids</taxon>
        <taxon>Cornales</taxon>
        <taxon>Nyssaceae</taxon>
        <taxon>Nyssa</taxon>
    </lineage>
</organism>
<evidence type="ECO:0000313" key="3">
    <source>
        <dbReference type="Proteomes" id="UP000325577"/>
    </source>
</evidence>
<feature type="compositionally biased region" description="Basic and acidic residues" evidence="1">
    <location>
        <begin position="7"/>
        <end position="20"/>
    </location>
</feature>